<dbReference type="EMBL" id="JBBXMP010000001">
    <property type="protein sequence ID" value="KAL0072663.1"/>
    <property type="molecule type" value="Genomic_DNA"/>
</dbReference>
<dbReference type="Proteomes" id="UP001437256">
    <property type="component" value="Unassembled WGS sequence"/>
</dbReference>
<evidence type="ECO:0008006" key="4">
    <source>
        <dbReference type="Google" id="ProtNLM"/>
    </source>
</evidence>
<feature type="compositionally biased region" description="Acidic residues" evidence="1">
    <location>
        <begin position="98"/>
        <end position="109"/>
    </location>
</feature>
<protein>
    <recommendedName>
        <fullName evidence="4">Transposase</fullName>
    </recommendedName>
</protein>
<feature type="region of interest" description="Disordered" evidence="1">
    <location>
        <begin position="144"/>
        <end position="299"/>
    </location>
</feature>
<accession>A0ABR3AI26</accession>
<reference evidence="2 3" key="1">
    <citation type="submission" date="2024-05" db="EMBL/GenBank/DDBJ databases">
        <title>A draft genome resource for the thread blight pathogen Marasmius tenuissimus strain MS-2.</title>
        <authorList>
            <person name="Yulfo-Soto G.E."/>
            <person name="Baruah I.K."/>
            <person name="Amoako-Attah I."/>
            <person name="Bukari Y."/>
            <person name="Meinhardt L.W."/>
            <person name="Bailey B.A."/>
            <person name="Cohen S.P."/>
        </authorList>
    </citation>
    <scope>NUCLEOTIDE SEQUENCE [LARGE SCALE GENOMIC DNA]</scope>
    <source>
        <strain evidence="2 3">MS-2</strain>
    </source>
</reference>
<gene>
    <name evidence="2" type="ORF">AAF712_000426</name>
</gene>
<evidence type="ECO:0000256" key="1">
    <source>
        <dbReference type="SAM" id="MobiDB-lite"/>
    </source>
</evidence>
<keyword evidence="3" id="KW-1185">Reference proteome</keyword>
<organism evidence="2 3">
    <name type="scientific">Marasmius tenuissimus</name>
    <dbReference type="NCBI Taxonomy" id="585030"/>
    <lineage>
        <taxon>Eukaryota</taxon>
        <taxon>Fungi</taxon>
        <taxon>Dikarya</taxon>
        <taxon>Basidiomycota</taxon>
        <taxon>Agaricomycotina</taxon>
        <taxon>Agaricomycetes</taxon>
        <taxon>Agaricomycetidae</taxon>
        <taxon>Agaricales</taxon>
        <taxon>Marasmiineae</taxon>
        <taxon>Marasmiaceae</taxon>
        <taxon>Marasmius</taxon>
    </lineage>
</organism>
<feature type="region of interest" description="Disordered" evidence="1">
    <location>
        <begin position="87"/>
        <end position="126"/>
    </location>
</feature>
<evidence type="ECO:0000313" key="3">
    <source>
        <dbReference type="Proteomes" id="UP001437256"/>
    </source>
</evidence>
<proteinExistence type="predicted"/>
<comment type="caution">
    <text evidence="2">The sequence shown here is derived from an EMBL/GenBank/DDBJ whole genome shotgun (WGS) entry which is preliminary data.</text>
</comment>
<name>A0ABR3AI26_9AGAR</name>
<sequence length="299" mass="33488">MPLGSAVRKYYDGLLEYITSERHWRDVRVPFGKTYRGLKMNQVLDKGWMLYVQNNDTTRKCRARYPLFFSALKRWLENPRVSEVIRDVGQGTNRGGEVGEDIADDEEQDQPYSQPSQEEVDRNGYCNDGFVVDDNLPLEYEDDASSAVVGGNNEPPSDNPELSVTRASRSRRRIRRGSTAITSDAGSPSLLSSPVVRAPAKRRRLVVENTEVSETDSPGTHKPSLSRAQRLSGLGKTGPAVVRCSAISLSPREFAPAEAIPSRHGRSRQESDSRNDDSDEENPRRKRPRKAKDTKEPNA</sequence>
<evidence type="ECO:0000313" key="2">
    <source>
        <dbReference type="EMBL" id="KAL0072663.1"/>
    </source>
</evidence>
<feature type="compositionally biased region" description="Basic and acidic residues" evidence="1">
    <location>
        <begin position="267"/>
        <end position="276"/>
    </location>
</feature>